<evidence type="ECO:0000313" key="2">
    <source>
        <dbReference type="EMBL" id="CAA9458348.1"/>
    </source>
</evidence>
<feature type="compositionally biased region" description="Basic and acidic residues" evidence="1">
    <location>
        <begin position="58"/>
        <end position="73"/>
    </location>
</feature>
<accession>A0A6J4QY23</accession>
<evidence type="ECO:0000256" key="1">
    <source>
        <dbReference type="SAM" id="MobiDB-lite"/>
    </source>
</evidence>
<feature type="compositionally biased region" description="Polar residues" evidence="1">
    <location>
        <begin position="80"/>
        <end position="89"/>
    </location>
</feature>
<proteinExistence type="predicted"/>
<dbReference type="GO" id="GO:0003677">
    <property type="term" value="F:DNA binding"/>
    <property type="evidence" value="ECO:0007669"/>
    <property type="project" value="UniProtKB-KW"/>
</dbReference>
<protein>
    <submittedName>
        <fullName evidence="2">DNA-binding protein HU-beta</fullName>
    </submittedName>
</protein>
<gene>
    <name evidence="2" type="ORF">AVDCRST_MAG02-1802</name>
</gene>
<dbReference type="EMBL" id="CADCVH010000060">
    <property type="protein sequence ID" value="CAA9458348.1"/>
    <property type="molecule type" value="Genomic_DNA"/>
</dbReference>
<feature type="compositionally biased region" description="Gly residues" evidence="1">
    <location>
        <begin position="28"/>
        <end position="39"/>
    </location>
</feature>
<sequence>EQDGAHREDRRGGGREHGRSPGALRGLRAGGHGGAQGRGRGPDNGLREVLRQGAQGQRGKEPPDRREDEDRGHKGPLLQRGSSPQAGRL</sequence>
<feature type="region of interest" description="Disordered" evidence="1">
    <location>
        <begin position="1"/>
        <end position="89"/>
    </location>
</feature>
<feature type="non-terminal residue" evidence="2">
    <location>
        <position position="89"/>
    </location>
</feature>
<dbReference type="AlphaFoldDB" id="A0A6J4QY23"/>
<keyword evidence="2" id="KW-0238">DNA-binding</keyword>
<reference evidence="2" key="1">
    <citation type="submission" date="2020-02" db="EMBL/GenBank/DDBJ databases">
        <authorList>
            <person name="Meier V. D."/>
        </authorList>
    </citation>
    <scope>NUCLEOTIDE SEQUENCE</scope>
    <source>
        <strain evidence="2">AVDCRST_MAG02</strain>
    </source>
</reference>
<organism evidence="2">
    <name type="scientific">uncultured Rubrobacteraceae bacterium</name>
    <dbReference type="NCBI Taxonomy" id="349277"/>
    <lineage>
        <taxon>Bacteria</taxon>
        <taxon>Bacillati</taxon>
        <taxon>Actinomycetota</taxon>
        <taxon>Rubrobacteria</taxon>
        <taxon>Rubrobacterales</taxon>
        <taxon>Rubrobacteraceae</taxon>
        <taxon>environmental samples</taxon>
    </lineage>
</organism>
<feature type="non-terminal residue" evidence="2">
    <location>
        <position position="1"/>
    </location>
</feature>
<feature type="compositionally biased region" description="Basic and acidic residues" evidence="1">
    <location>
        <begin position="1"/>
        <end position="19"/>
    </location>
</feature>
<name>A0A6J4QY23_9ACTN</name>